<dbReference type="CDD" id="cd00082">
    <property type="entry name" value="HisKA"/>
    <property type="match status" value="1"/>
</dbReference>
<dbReference type="InterPro" id="IPR029016">
    <property type="entry name" value="GAF-like_dom_sf"/>
</dbReference>
<sequence>MFYFIIFSVYNKFIDNFMSINKAKPTYDELLKKTEKQELEIIRLQKKEEAFASFKFFIKESNDLLCTISTDGYFKEINPEFIKKFGYSEKELLTTPLNFFIHTEDFDKTTQEIARLSQGQNSISYENRFLKKNGEFVTIQWTANSMSSENIYAIGRDVSETINTQEKLIKSKKLVNLVQKNAKMGTWEFNFRTKEIIWSNELYAIFEIEKKKYQNLFQEYLNNFIKEDKTLFQNKITQLIIDKKPFEIEQSATFFNKKVKWLNQTIFPLIDDNGIVFGIRGNTQDFTLKKQIEVAVKAKEQAVVDYRLKAIDEESNTKFKNYIECAPDGVFVLDEKGNYLEANHGATILTGYSKEELLTMKFGDLSTLDSVEDYFKEFQNLLDNGIAKKQIKAIHKNGEIKWWSVEAVQLSENRFLGFVKDITESKKTKDLLTKTFDRISDAFVALDNNWCYTYMNKKAGEIFNRKPEEMIGKHIWTEFPEKVNHPFFEAYYHAIETQQYINLEEYYAPNDRWFENHIYPSYDGLSIFFRDISDKKRSEEKIEQSEKRFRALVENNEGIISVLDKNLKTLFRSPSSLRITGYSNEELKKISNKDYFHPDYIDYIDKAIQKTFENPEVPNPVLFRVQHKRGHYIWLEGVINNLLDNSSVNGIVSNLREVTEQKEAIEILREERDKFIKIAATSPGLIYSMRQNKDDSLSYPYASDAIEEIYGFTYEDIKNDSNAIFALIHQDDIGHVMESIKITKSKLVPLKVQYRYLHPIKGLVWHDVNSLPEVESEGTVICHGIITDITERVVAEKKLIKANRLYLFISQINQMIVRTTDEQILFKEACTIAVELGKFKLAWIGLVDENTKKVVPRMIVGEDRGYLAKIKMISTEDVSQGKGPCGIAVREARYVVCNDIENDPMMLLWKKEALERGYFSLIAVPIKKFGKVIGIFSFYASEKNFFDSEEIALLEEATSDVAFALENFEKEALRKKAEEAVLESQERYHTLTEVSPVGIFRADINGFTTYVNPRWCQISGLSFEEALGNGWLAAVHNDDKKLLFNDWEKATFLQEISLSEYRFVHDDGSIAWVMGQAIPEKNSKNETIGYIGTVTDITERKITESLILKEKQLSETIINNLPGVFYLYDKSGKFVKWNKHFEEVTGYDHNEIAQMHPLDFYDEKEKQKVKLRIKSVFKTNSLGIEVEFLTKNNNKIPYYINSLVLEYEGKKCLLGMGIDLTERKKAEEIIKIASERFERISIATNDAIYEVDLRTGWSWNNKTFVELFNFGNHNERNKSDSKAMWRSKLHPDDRDRVIKKLEETYRGSATAWSDEFRFQKADGTYGDFYDRAAIIRDESGKPIRYIGSMLDITERKRAEEKTKVANDRFEMISLATNDAIFELDFITGKSWHNKVFKELINTYDDDDDFSIDEYKIIWRSRLHPMDSERVIKNIEEAYLGNSIFWTDEFRFQKRDGSYGFFYERAAIVRDESGKPIRFIGSMLDVTNLKKAEEDLLKMHEKLESVFEAIPDMLFEVDAEGHIYNYHSPNNDFYAMPPDAFLGKTFTEVLPAAASNLIMSALHEASVKGFSNGRQYTLELPNGIRWFELSIAPMKESEDHGIHFICLSRDISESKKNDLALFKSEEHYRGLLNNLEAGIVVHATDTSIIISNSIAAELFGLDVDKMKGKKAFDPAWSFLNEDFTAMPVEKYPVNQIIADKKAFKNVTIGVNRPLKQNVIWLLCNGFPVLDKKGAITEIVISFMNITTRKLLEIELLKSKEQAEAANRAKTDFLANMSHEIRTPLNGIIGFTHLLMKSDLKKIQAEYMTTINESATSLMHIVNDVLDFSKIESGKLELDIEEINLRKLARQVVDLFKYQATLKKIDLLLNIDGKVPQYILGDSVRLKQILVNLLSNALKFTHFGEIRLDITEVANSTNNLSNLRFSVKDTGIGIRVINTEKIFNSFVQEDNSTNRKFGGTGLGLAISNQLLALMDSKLQLISKYGYGSDFFFEIKFKKSKHKKILNLEVILAEDSFALTSSEILSNKKVLIVEDNKINMLLAKTLIKKIILNCIIFEAKNGNEAVEQYKKEKPDIILMDIQMPNKNGYEATDEIRKLKDSEDIPIIAITAGIMTGDKEKCLKVGMNDYLPKPIIQVDLEKLLHKWLFK</sequence>
<dbReference type="Gene3D" id="3.40.50.2300">
    <property type="match status" value="1"/>
</dbReference>
<dbReference type="InterPro" id="IPR000700">
    <property type="entry name" value="PAS-assoc_C"/>
</dbReference>
<keyword evidence="6" id="KW-0418">Kinase</keyword>
<dbReference type="InterPro" id="IPR003594">
    <property type="entry name" value="HATPase_dom"/>
</dbReference>
<feature type="domain" description="PAS" evidence="14">
    <location>
        <begin position="545"/>
        <end position="615"/>
    </location>
</feature>
<dbReference type="InterPro" id="IPR013655">
    <property type="entry name" value="PAS_fold_3"/>
</dbReference>
<evidence type="ECO:0000256" key="6">
    <source>
        <dbReference type="ARBA" id="ARBA00022777"/>
    </source>
</evidence>
<dbReference type="GO" id="GO:0005524">
    <property type="term" value="F:ATP binding"/>
    <property type="evidence" value="ECO:0007669"/>
    <property type="project" value="UniProtKB-KW"/>
</dbReference>
<feature type="domain" description="PAS" evidence="14">
    <location>
        <begin position="984"/>
        <end position="1043"/>
    </location>
</feature>
<dbReference type="CDD" id="cd16922">
    <property type="entry name" value="HATPase_EvgS-ArcB-TorS-like"/>
    <property type="match status" value="1"/>
</dbReference>
<dbReference type="InterPro" id="IPR000014">
    <property type="entry name" value="PAS"/>
</dbReference>
<feature type="domain" description="Histidine kinase" evidence="12">
    <location>
        <begin position="1774"/>
        <end position="1996"/>
    </location>
</feature>
<name>A0A1H5ZLF1_9FLAO</name>
<dbReference type="Pfam" id="PF13426">
    <property type="entry name" value="PAS_9"/>
    <property type="match status" value="3"/>
</dbReference>
<dbReference type="NCBIfam" id="TIGR00229">
    <property type="entry name" value="sensory_box"/>
    <property type="match status" value="8"/>
</dbReference>
<keyword evidence="3 11" id="KW-0597">Phosphoprotein</keyword>
<dbReference type="GO" id="GO:0000155">
    <property type="term" value="F:phosphorelay sensor kinase activity"/>
    <property type="evidence" value="ECO:0007669"/>
    <property type="project" value="InterPro"/>
</dbReference>
<dbReference type="SUPFAM" id="SSF55781">
    <property type="entry name" value="GAF domain-like"/>
    <property type="match status" value="1"/>
</dbReference>
<dbReference type="Pfam" id="PF08447">
    <property type="entry name" value="PAS_3"/>
    <property type="match status" value="6"/>
</dbReference>
<gene>
    <name evidence="16" type="ORF">SAMN04488130_1113</name>
</gene>
<dbReference type="Pfam" id="PF08448">
    <property type="entry name" value="PAS_4"/>
    <property type="match status" value="2"/>
</dbReference>
<dbReference type="PROSITE" id="PS50112">
    <property type="entry name" value="PAS"/>
    <property type="match status" value="9"/>
</dbReference>
<dbReference type="InterPro" id="IPR003661">
    <property type="entry name" value="HisK_dim/P_dom"/>
</dbReference>
<dbReference type="GO" id="GO:0006355">
    <property type="term" value="P:regulation of DNA-templated transcription"/>
    <property type="evidence" value="ECO:0007669"/>
    <property type="project" value="InterPro"/>
</dbReference>
<evidence type="ECO:0000256" key="11">
    <source>
        <dbReference type="PROSITE-ProRule" id="PRU00169"/>
    </source>
</evidence>
<dbReference type="Gene3D" id="3.30.450.40">
    <property type="match status" value="1"/>
</dbReference>
<dbReference type="Pfam" id="PF02518">
    <property type="entry name" value="HATPase_c"/>
    <property type="match status" value="1"/>
</dbReference>
<dbReference type="InterPro" id="IPR003018">
    <property type="entry name" value="GAF"/>
</dbReference>
<dbReference type="SMART" id="SM00388">
    <property type="entry name" value="HisKA"/>
    <property type="match status" value="1"/>
</dbReference>
<keyword evidence="8" id="KW-0902">Two-component regulatory system</keyword>
<feature type="domain" description="PAS" evidence="14">
    <location>
        <begin position="1110"/>
        <end position="1180"/>
    </location>
</feature>
<feature type="domain" description="PAS" evidence="14">
    <location>
        <begin position="1623"/>
        <end position="1681"/>
    </location>
</feature>
<feature type="domain" description="PAC" evidence="15">
    <location>
        <begin position="1703"/>
        <end position="1756"/>
    </location>
</feature>
<feature type="domain" description="PAS" evidence="14">
    <location>
        <begin position="701"/>
        <end position="741"/>
    </location>
</feature>
<protein>
    <recommendedName>
        <fullName evidence="10">Sensory/regulatory protein RpfC</fullName>
        <ecNumber evidence="2">2.7.13.3</ecNumber>
    </recommendedName>
</protein>
<evidence type="ECO:0000313" key="17">
    <source>
        <dbReference type="Proteomes" id="UP000236737"/>
    </source>
</evidence>
<dbReference type="SUPFAM" id="SSF55785">
    <property type="entry name" value="PYP-like sensor domain (PAS domain)"/>
    <property type="match status" value="12"/>
</dbReference>
<dbReference type="Pfam" id="PF00512">
    <property type="entry name" value="HisKA"/>
    <property type="match status" value="1"/>
</dbReference>
<feature type="domain" description="Response regulatory" evidence="13">
    <location>
        <begin position="2026"/>
        <end position="2144"/>
    </location>
</feature>
<dbReference type="PRINTS" id="PR00344">
    <property type="entry name" value="BCTRLSENSOR"/>
</dbReference>
<comment type="subunit">
    <text evidence="9">At low DSF concentrations, interacts with RpfF.</text>
</comment>
<evidence type="ECO:0000259" key="14">
    <source>
        <dbReference type="PROSITE" id="PS50112"/>
    </source>
</evidence>
<dbReference type="Gene3D" id="1.10.287.130">
    <property type="match status" value="1"/>
</dbReference>
<evidence type="ECO:0000256" key="1">
    <source>
        <dbReference type="ARBA" id="ARBA00000085"/>
    </source>
</evidence>
<dbReference type="Gene3D" id="3.30.565.10">
    <property type="entry name" value="Histidine kinase-like ATPase, C-terminal domain"/>
    <property type="match status" value="1"/>
</dbReference>
<feature type="domain" description="PAS" evidence="14">
    <location>
        <begin position="50"/>
        <end position="120"/>
    </location>
</feature>
<dbReference type="Pfam" id="PF13185">
    <property type="entry name" value="GAF_2"/>
    <property type="match status" value="1"/>
</dbReference>
<dbReference type="EMBL" id="FNVP01000011">
    <property type="protein sequence ID" value="SEG37338.1"/>
    <property type="molecule type" value="Genomic_DNA"/>
</dbReference>
<dbReference type="Gene3D" id="3.30.450.20">
    <property type="entry name" value="PAS domain"/>
    <property type="match status" value="12"/>
</dbReference>
<evidence type="ECO:0000256" key="10">
    <source>
        <dbReference type="ARBA" id="ARBA00068150"/>
    </source>
</evidence>
<keyword evidence="17" id="KW-1185">Reference proteome</keyword>
<proteinExistence type="predicted"/>
<evidence type="ECO:0000256" key="3">
    <source>
        <dbReference type="ARBA" id="ARBA00022553"/>
    </source>
</evidence>
<evidence type="ECO:0000259" key="12">
    <source>
        <dbReference type="PROSITE" id="PS50109"/>
    </source>
</evidence>
<feature type="modified residue" description="4-aspartylphosphate" evidence="11">
    <location>
        <position position="2077"/>
    </location>
</feature>
<dbReference type="InterPro" id="IPR052162">
    <property type="entry name" value="Sensor_kinase/Photoreceptor"/>
</dbReference>
<dbReference type="SUPFAM" id="SSF52172">
    <property type="entry name" value="CheY-like"/>
    <property type="match status" value="1"/>
</dbReference>
<reference evidence="17" key="1">
    <citation type="submission" date="2016-10" db="EMBL/GenBank/DDBJ databases">
        <authorList>
            <person name="Varghese N."/>
            <person name="Submissions S."/>
        </authorList>
    </citation>
    <scope>NUCLEOTIDE SEQUENCE [LARGE SCALE GENOMIC DNA]</scope>
    <source>
        <strain evidence="17">CGMCC 1.9230</strain>
    </source>
</reference>
<dbReference type="PROSITE" id="PS50110">
    <property type="entry name" value="RESPONSE_REGULATORY"/>
    <property type="match status" value="1"/>
</dbReference>
<dbReference type="InterPro" id="IPR001610">
    <property type="entry name" value="PAC"/>
</dbReference>
<dbReference type="CDD" id="cd17546">
    <property type="entry name" value="REC_hyHK_CKI1_RcsC-like"/>
    <property type="match status" value="1"/>
</dbReference>
<keyword evidence="4" id="KW-0808">Transferase</keyword>
<dbReference type="FunFam" id="3.30.565.10:FF:000010">
    <property type="entry name" value="Sensor histidine kinase RcsC"/>
    <property type="match status" value="1"/>
</dbReference>
<dbReference type="InterPro" id="IPR013656">
    <property type="entry name" value="PAS_4"/>
</dbReference>
<evidence type="ECO:0000256" key="7">
    <source>
        <dbReference type="ARBA" id="ARBA00022840"/>
    </source>
</evidence>
<dbReference type="InterPro" id="IPR035965">
    <property type="entry name" value="PAS-like_dom_sf"/>
</dbReference>
<dbReference type="FunFam" id="1.10.287.130:FF:000002">
    <property type="entry name" value="Two-component osmosensing histidine kinase"/>
    <property type="match status" value="1"/>
</dbReference>
<evidence type="ECO:0000256" key="2">
    <source>
        <dbReference type="ARBA" id="ARBA00012438"/>
    </source>
</evidence>
<dbReference type="InterPro" id="IPR036890">
    <property type="entry name" value="HATPase_C_sf"/>
</dbReference>
<dbReference type="SMART" id="SM00086">
    <property type="entry name" value="PAC"/>
    <property type="match status" value="10"/>
</dbReference>
<dbReference type="SMART" id="SM00387">
    <property type="entry name" value="HATPase_c"/>
    <property type="match status" value="1"/>
</dbReference>
<evidence type="ECO:0000259" key="15">
    <source>
        <dbReference type="PROSITE" id="PS50113"/>
    </source>
</evidence>
<dbReference type="Pfam" id="PF00072">
    <property type="entry name" value="Response_reg"/>
    <property type="match status" value="1"/>
</dbReference>
<dbReference type="PROSITE" id="PS50113">
    <property type="entry name" value="PAC"/>
    <property type="match status" value="5"/>
</dbReference>
<dbReference type="SMART" id="SM00091">
    <property type="entry name" value="PAS"/>
    <property type="match status" value="10"/>
</dbReference>
<accession>A0A1H5ZLF1</accession>
<feature type="domain" description="PAC" evidence="15">
    <location>
        <begin position="619"/>
        <end position="670"/>
    </location>
</feature>
<dbReference type="PANTHER" id="PTHR43304:SF1">
    <property type="entry name" value="PAC DOMAIN-CONTAINING PROTEIN"/>
    <property type="match status" value="1"/>
</dbReference>
<dbReference type="InterPro" id="IPR036097">
    <property type="entry name" value="HisK_dim/P_sf"/>
</dbReference>
<organism evidence="16 17">
    <name type="scientific">Flavobacterium urumqiense</name>
    <dbReference type="NCBI Taxonomy" id="935224"/>
    <lineage>
        <taxon>Bacteria</taxon>
        <taxon>Pseudomonadati</taxon>
        <taxon>Bacteroidota</taxon>
        <taxon>Flavobacteriia</taxon>
        <taxon>Flavobacteriales</taxon>
        <taxon>Flavobacteriaceae</taxon>
        <taxon>Flavobacterium</taxon>
    </lineage>
</organism>
<dbReference type="InterPro" id="IPR001789">
    <property type="entry name" value="Sig_transdc_resp-reg_receiver"/>
</dbReference>
<dbReference type="SMART" id="SM00065">
    <property type="entry name" value="GAF"/>
    <property type="match status" value="1"/>
</dbReference>
<dbReference type="CDD" id="cd00130">
    <property type="entry name" value="PAS"/>
    <property type="match status" value="9"/>
</dbReference>
<dbReference type="InterPro" id="IPR004358">
    <property type="entry name" value="Sig_transdc_His_kin-like_C"/>
</dbReference>
<evidence type="ECO:0000256" key="4">
    <source>
        <dbReference type="ARBA" id="ARBA00022679"/>
    </source>
</evidence>
<dbReference type="InterPro" id="IPR011006">
    <property type="entry name" value="CheY-like_superfamily"/>
</dbReference>
<dbReference type="SMART" id="SM00448">
    <property type="entry name" value="REC"/>
    <property type="match status" value="1"/>
</dbReference>
<feature type="domain" description="PAC" evidence="15">
    <location>
        <begin position="1312"/>
        <end position="1364"/>
    </location>
</feature>
<dbReference type="SUPFAM" id="SSF47384">
    <property type="entry name" value="Homodimeric domain of signal transducing histidine kinase"/>
    <property type="match status" value="1"/>
</dbReference>
<evidence type="ECO:0000259" key="13">
    <source>
        <dbReference type="PROSITE" id="PS50110"/>
    </source>
</evidence>
<evidence type="ECO:0000313" key="16">
    <source>
        <dbReference type="EMBL" id="SEG37338.1"/>
    </source>
</evidence>
<dbReference type="SUPFAM" id="SSF55874">
    <property type="entry name" value="ATPase domain of HSP90 chaperone/DNA topoisomerase II/histidine kinase"/>
    <property type="match status" value="1"/>
</dbReference>
<evidence type="ECO:0000256" key="5">
    <source>
        <dbReference type="ARBA" id="ARBA00022741"/>
    </source>
</evidence>
<feature type="domain" description="PAC" evidence="15">
    <location>
        <begin position="1445"/>
        <end position="1497"/>
    </location>
</feature>
<dbReference type="PANTHER" id="PTHR43304">
    <property type="entry name" value="PHYTOCHROME-LIKE PROTEIN CPH1"/>
    <property type="match status" value="1"/>
</dbReference>
<dbReference type="Proteomes" id="UP000236737">
    <property type="component" value="Unassembled WGS sequence"/>
</dbReference>
<feature type="domain" description="PAS" evidence="14">
    <location>
        <begin position="1498"/>
        <end position="1568"/>
    </location>
</feature>
<dbReference type="EC" id="2.7.13.3" evidence="2"/>
<dbReference type="PROSITE" id="PS50109">
    <property type="entry name" value="HIS_KIN"/>
    <property type="match status" value="1"/>
</dbReference>
<dbReference type="InterPro" id="IPR005467">
    <property type="entry name" value="His_kinase_dom"/>
</dbReference>
<keyword evidence="7" id="KW-0067">ATP-binding</keyword>
<feature type="domain" description="PAC" evidence="15">
    <location>
        <begin position="1057"/>
        <end position="1109"/>
    </location>
</feature>
<keyword evidence="5" id="KW-0547">Nucleotide-binding</keyword>
<feature type="domain" description="PAS" evidence="14">
    <location>
        <begin position="315"/>
        <end position="385"/>
    </location>
</feature>
<comment type="catalytic activity">
    <reaction evidence="1">
        <text>ATP + protein L-histidine = ADP + protein N-phospho-L-histidine.</text>
        <dbReference type="EC" id="2.7.13.3"/>
    </reaction>
</comment>
<feature type="domain" description="PAS" evidence="14">
    <location>
        <begin position="428"/>
        <end position="479"/>
    </location>
</feature>
<evidence type="ECO:0000256" key="8">
    <source>
        <dbReference type="ARBA" id="ARBA00023012"/>
    </source>
</evidence>
<evidence type="ECO:0000256" key="9">
    <source>
        <dbReference type="ARBA" id="ARBA00064003"/>
    </source>
</evidence>